<organism evidence="5 6">
    <name type="scientific">Paraperlucidibaca baekdonensis</name>
    <dbReference type="NCBI Taxonomy" id="748120"/>
    <lineage>
        <taxon>Bacteria</taxon>
        <taxon>Pseudomonadati</taxon>
        <taxon>Pseudomonadota</taxon>
        <taxon>Gammaproteobacteria</taxon>
        <taxon>Moraxellales</taxon>
        <taxon>Moraxellaceae</taxon>
        <taxon>Paraperlucidibaca</taxon>
    </lineage>
</organism>
<dbReference type="InterPro" id="IPR011006">
    <property type="entry name" value="CheY-like_superfamily"/>
</dbReference>
<name>A0A3E0H1R9_9GAMM</name>
<dbReference type="RefSeq" id="WP_116208669.1">
    <property type="nucleotide sequence ID" value="NZ_QUNR01000004.1"/>
</dbReference>
<feature type="modified residue" description="4-aspartylphosphate" evidence="3">
    <location>
        <position position="54"/>
    </location>
</feature>
<keyword evidence="6" id="KW-1185">Reference proteome</keyword>
<keyword evidence="1 3" id="KW-0597">Phosphoprotein</keyword>
<evidence type="ECO:0000313" key="6">
    <source>
        <dbReference type="Proteomes" id="UP000256774"/>
    </source>
</evidence>
<dbReference type="SMART" id="SM00448">
    <property type="entry name" value="REC"/>
    <property type="match status" value="1"/>
</dbReference>
<dbReference type="OrthoDB" id="9800897at2"/>
<accession>A0A3E0H1R9</accession>
<dbReference type="Gene3D" id="3.40.50.2300">
    <property type="match status" value="1"/>
</dbReference>
<dbReference type="Pfam" id="PF00072">
    <property type="entry name" value="Response_reg"/>
    <property type="match status" value="1"/>
</dbReference>
<gene>
    <name evidence="5" type="ORF">DFR26_1847</name>
</gene>
<reference evidence="5 6" key="1">
    <citation type="submission" date="2018-08" db="EMBL/GenBank/DDBJ databases">
        <title>Genomic Encyclopedia of Type Strains, Phase IV (KMG-IV): sequencing the most valuable type-strain genomes for metagenomic binning, comparative biology and taxonomic classification.</title>
        <authorList>
            <person name="Goeker M."/>
        </authorList>
    </citation>
    <scope>NUCLEOTIDE SEQUENCE [LARGE SCALE GENOMIC DNA]</scope>
    <source>
        <strain evidence="5 6">DSM 26022</strain>
    </source>
</reference>
<dbReference type="PANTHER" id="PTHR44591:SF14">
    <property type="entry name" value="PROTEIN PILG"/>
    <property type="match status" value="1"/>
</dbReference>
<dbReference type="Proteomes" id="UP000256774">
    <property type="component" value="Unassembled WGS sequence"/>
</dbReference>
<dbReference type="AlphaFoldDB" id="A0A3E0H1R9"/>
<evidence type="ECO:0000256" key="3">
    <source>
        <dbReference type="PROSITE-ProRule" id="PRU00169"/>
    </source>
</evidence>
<evidence type="ECO:0000256" key="1">
    <source>
        <dbReference type="ARBA" id="ARBA00022553"/>
    </source>
</evidence>
<dbReference type="InterPro" id="IPR050595">
    <property type="entry name" value="Bact_response_regulator"/>
</dbReference>
<dbReference type="EMBL" id="QUNR01000004">
    <property type="protein sequence ID" value="REH36711.1"/>
    <property type="molecule type" value="Genomic_DNA"/>
</dbReference>
<keyword evidence="2" id="KW-0902">Two-component regulatory system</keyword>
<dbReference type="PROSITE" id="PS50110">
    <property type="entry name" value="RESPONSE_REGULATORY"/>
    <property type="match status" value="1"/>
</dbReference>
<dbReference type="PANTHER" id="PTHR44591">
    <property type="entry name" value="STRESS RESPONSE REGULATOR PROTEIN 1"/>
    <property type="match status" value="1"/>
</dbReference>
<evidence type="ECO:0000259" key="4">
    <source>
        <dbReference type="PROSITE" id="PS50110"/>
    </source>
</evidence>
<dbReference type="GO" id="GO:0000160">
    <property type="term" value="P:phosphorelay signal transduction system"/>
    <property type="evidence" value="ECO:0007669"/>
    <property type="project" value="UniProtKB-KW"/>
</dbReference>
<dbReference type="SUPFAM" id="SSF52172">
    <property type="entry name" value="CheY-like"/>
    <property type="match status" value="1"/>
</dbReference>
<evidence type="ECO:0000313" key="5">
    <source>
        <dbReference type="EMBL" id="REH36711.1"/>
    </source>
</evidence>
<feature type="domain" description="Response regulatory" evidence="4">
    <location>
        <begin position="2"/>
        <end position="119"/>
    </location>
</feature>
<comment type="caution">
    <text evidence="5">The sequence shown here is derived from an EMBL/GenBank/DDBJ whole genome shotgun (WGS) entry which is preliminary data.</text>
</comment>
<proteinExistence type="predicted"/>
<dbReference type="InterPro" id="IPR001789">
    <property type="entry name" value="Sig_transdc_resp-reg_receiver"/>
</dbReference>
<protein>
    <submittedName>
        <fullName evidence="5">Two-component system chemotaxis response regulator CheY</fullName>
    </submittedName>
</protein>
<sequence length="120" mass="13269">MKLLIADDSKAMRLVINHMLRQAGFKGHEIVEAADGTQAYDAIHKEDPELIISDWNMPGMTGIEVLQKIRSEGIDTTFGFVTTEVSHDMRTLAEGSGAAFLIGKPFTPDDFERALDKYLG</sequence>
<evidence type="ECO:0000256" key="2">
    <source>
        <dbReference type="ARBA" id="ARBA00023012"/>
    </source>
</evidence>